<dbReference type="Gene3D" id="3.40.50.720">
    <property type="entry name" value="NAD(P)-binding Rossmann-like Domain"/>
    <property type="match status" value="1"/>
</dbReference>
<sequence length="238" mass="24617">MTNSFAGRTILITGAGRNIGAHLVSHFVGRGAYVIAATKSTAVEVGENVAQVDVDLAEVGAGVRLMNDALALRPSIDFVINNAARQDVALLSHEEPERIADLFQVNVASIAEILSTIAKGGTGVESVVNITSIEALRPRPGHAIYGATKAALDALTRSAGVELAPLCRVNGLRLGLIESPGIAQAWPEGVTSWSAHAPLKRMGQPADITDAIAYLLGATWATGSILDLDGGIGAVAPW</sequence>
<organism evidence="4">
    <name type="scientific">freshwater metagenome</name>
    <dbReference type="NCBI Taxonomy" id="449393"/>
    <lineage>
        <taxon>unclassified sequences</taxon>
        <taxon>metagenomes</taxon>
        <taxon>ecological metagenomes</taxon>
    </lineage>
</organism>
<gene>
    <name evidence="4" type="ORF">UFOPK2342_01529</name>
    <name evidence="5" type="ORF">UFOPK2423_01226</name>
    <name evidence="6" type="ORF">UFOPK3266_01272</name>
    <name evidence="7" type="ORF">UFOPK4367_01310</name>
</gene>
<dbReference type="SUPFAM" id="SSF51735">
    <property type="entry name" value="NAD(P)-binding Rossmann-fold domains"/>
    <property type="match status" value="1"/>
</dbReference>
<dbReference type="CDD" id="cd05233">
    <property type="entry name" value="SDR_c"/>
    <property type="match status" value="1"/>
</dbReference>
<reference evidence="4" key="1">
    <citation type="submission" date="2020-05" db="EMBL/GenBank/DDBJ databases">
        <authorList>
            <person name="Chiriac C."/>
            <person name="Salcher M."/>
            <person name="Ghai R."/>
            <person name="Kavagutti S V."/>
        </authorList>
    </citation>
    <scope>NUCLEOTIDE SEQUENCE</scope>
</reference>
<dbReference type="EMBL" id="CAEZXB010000043">
    <property type="protein sequence ID" value="CAB4686939.1"/>
    <property type="molecule type" value="Genomic_DNA"/>
</dbReference>
<protein>
    <submittedName>
        <fullName evidence="4">Unannotated protein</fullName>
    </submittedName>
</protein>
<dbReference type="PROSITE" id="PS00061">
    <property type="entry name" value="ADH_SHORT"/>
    <property type="match status" value="1"/>
</dbReference>
<proteinExistence type="inferred from homology"/>
<comment type="similarity">
    <text evidence="1">Belongs to the short-chain dehydrogenases/reductases (SDR) family.</text>
</comment>
<dbReference type="PANTHER" id="PTHR43639">
    <property type="entry name" value="OXIDOREDUCTASE, SHORT-CHAIN DEHYDROGENASE/REDUCTASE FAMILY (AFU_ORTHOLOGUE AFUA_5G02870)"/>
    <property type="match status" value="1"/>
</dbReference>
<dbReference type="EMBL" id="CAFBAA010000038">
    <property type="protein sequence ID" value="CAB4844899.1"/>
    <property type="molecule type" value="Genomic_DNA"/>
</dbReference>
<feature type="domain" description="Ketoreductase" evidence="3">
    <location>
        <begin position="8"/>
        <end position="180"/>
    </location>
</feature>
<dbReference type="PRINTS" id="PR00080">
    <property type="entry name" value="SDRFAMILY"/>
</dbReference>
<evidence type="ECO:0000259" key="3">
    <source>
        <dbReference type="SMART" id="SM00822"/>
    </source>
</evidence>
<dbReference type="EMBL" id="CAEZXN010000031">
    <property type="protein sequence ID" value="CAB4702052.1"/>
    <property type="molecule type" value="Genomic_DNA"/>
</dbReference>
<evidence type="ECO:0000313" key="6">
    <source>
        <dbReference type="EMBL" id="CAB4844899.1"/>
    </source>
</evidence>
<keyword evidence="2" id="KW-0560">Oxidoreductase</keyword>
<dbReference type="PANTHER" id="PTHR43639:SF1">
    <property type="entry name" value="SHORT-CHAIN DEHYDROGENASE_REDUCTASE FAMILY PROTEIN"/>
    <property type="match status" value="1"/>
</dbReference>
<dbReference type="SMART" id="SM00822">
    <property type="entry name" value="PKS_KR"/>
    <property type="match status" value="1"/>
</dbReference>
<dbReference type="InterPro" id="IPR036291">
    <property type="entry name" value="NAD(P)-bd_dom_sf"/>
</dbReference>
<dbReference type="InterPro" id="IPR057326">
    <property type="entry name" value="KR_dom"/>
</dbReference>
<dbReference type="EMBL" id="CAFBRC010000107">
    <property type="protein sequence ID" value="CAB5077668.1"/>
    <property type="molecule type" value="Genomic_DNA"/>
</dbReference>
<name>A0A6J6NKM5_9ZZZZ</name>
<dbReference type="AlphaFoldDB" id="A0A6J6NKM5"/>
<evidence type="ECO:0000256" key="2">
    <source>
        <dbReference type="ARBA" id="ARBA00023002"/>
    </source>
</evidence>
<dbReference type="GO" id="GO:0016491">
    <property type="term" value="F:oxidoreductase activity"/>
    <property type="evidence" value="ECO:0007669"/>
    <property type="project" value="UniProtKB-KW"/>
</dbReference>
<dbReference type="Pfam" id="PF13561">
    <property type="entry name" value="adh_short_C2"/>
    <property type="match status" value="1"/>
</dbReference>
<dbReference type="InterPro" id="IPR002347">
    <property type="entry name" value="SDR_fam"/>
</dbReference>
<evidence type="ECO:0000313" key="4">
    <source>
        <dbReference type="EMBL" id="CAB4686939.1"/>
    </source>
</evidence>
<evidence type="ECO:0000313" key="7">
    <source>
        <dbReference type="EMBL" id="CAB5077668.1"/>
    </source>
</evidence>
<dbReference type="PRINTS" id="PR00081">
    <property type="entry name" value="GDHRDH"/>
</dbReference>
<evidence type="ECO:0000313" key="5">
    <source>
        <dbReference type="EMBL" id="CAB4702052.1"/>
    </source>
</evidence>
<accession>A0A6J6NKM5</accession>
<dbReference type="InterPro" id="IPR020904">
    <property type="entry name" value="Sc_DH/Rdtase_CS"/>
</dbReference>
<evidence type="ECO:0000256" key="1">
    <source>
        <dbReference type="ARBA" id="ARBA00006484"/>
    </source>
</evidence>